<dbReference type="InterPro" id="IPR050539">
    <property type="entry name" value="ThrE_Dicarb/AminoAcid_Exp"/>
</dbReference>
<feature type="domain" description="Threonine/serine exporter-like N-terminal" evidence="8">
    <location>
        <begin position="17"/>
        <end position="253"/>
    </location>
</feature>
<dbReference type="InterPro" id="IPR010619">
    <property type="entry name" value="ThrE-like_N"/>
</dbReference>
<dbReference type="GO" id="GO:0005886">
    <property type="term" value="C:plasma membrane"/>
    <property type="evidence" value="ECO:0007669"/>
    <property type="project" value="UniProtKB-SubCell"/>
</dbReference>
<dbReference type="AlphaFoldDB" id="A0A644V677"/>
<accession>A0A644V677</accession>
<evidence type="ECO:0000256" key="7">
    <source>
        <dbReference type="SAM" id="Phobius"/>
    </source>
</evidence>
<keyword evidence="5 7" id="KW-0472">Membrane</keyword>
<feature type="transmembrane region" description="Helical" evidence="7">
    <location>
        <begin position="175"/>
        <end position="192"/>
    </location>
</feature>
<evidence type="ECO:0000259" key="8">
    <source>
        <dbReference type="Pfam" id="PF06738"/>
    </source>
</evidence>
<dbReference type="GO" id="GO:0022857">
    <property type="term" value="F:transmembrane transporter activity"/>
    <property type="evidence" value="ECO:0007669"/>
    <property type="project" value="InterPro"/>
</dbReference>
<comment type="similarity">
    <text evidence="6">Belongs to the ThrE exporter (TC 2.A.79) family.</text>
</comment>
<proteinExistence type="inferred from homology"/>
<keyword evidence="2" id="KW-1003">Cell membrane</keyword>
<dbReference type="Pfam" id="PF06738">
    <property type="entry name" value="ThrE"/>
    <property type="match status" value="1"/>
</dbReference>
<comment type="caution">
    <text evidence="9">The sequence shown here is derived from an EMBL/GenBank/DDBJ whole genome shotgun (WGS) entry which is preliminary data.</text>
</comment>
<evidence type="ECO:0000256" key="4">
    <source>
        <dbReference type="ARBA" id="ARBA00022989"/>
    </source>
</evidence>
<evidence type="ECO:0000256" key="6">
    <source>
        <dbReference type="ARBA" id="ARBA00034125"/>
    </source>
</evidence>
<gene>
    <name evidence="9" type="primary">yjjP_6</name>
    <name evidence="9" type="ORF">SDC9_32527</name>
</gene>
<organism evidence="9">
    <name type="scientific">bioreactor metagenome</name>
    <dbReference type="NCBI Taxonomy" id="1076179"/>
    <lineage>
        <taxon>unclassified sequences</taxon>
        <taxon>metagenomes</taxon>
        <taxon>ecological metagenomes</taxon>
    </lineage>
</organism>
<name>A0A644V677_9ZZZZ</name>
<dbReference type="PANTHER" id="PTHR34390:SF2">
    <property type="entry name" value="SUCCINATE TRANSPORTER SUBUNIT YJJP-RELATED"/>
    <property type="match status" value="1"/>
</dbReference>
<evidence type="ECO:0000256" key="3">
    <source>
        <dbReference type="ARBA" id="ARBA00022692"/>
    </source>
</evidence>
<feature type="transmembrane region" description="Helical" evidence="7">
    <location>
        <begin position="236"/>
        <end position="254"/>
    </location>
</feature>
<sequence length="256" mass="27955">MACEKIMAMTKEEVLEIAITAGKILLCSGAETYRVEDTIVRMCNLRGMDTVSVFCTPSVIIVSNEVASGFTCMYRVNRRGTDLGLISEINKLAFSFYDWQYDYEETMNILREKLERPPRPYYVETISSGLAAACFAVVLGGDVYEFIGAFFAAAIAMLVLKQISPFRPSSFWETTLAGVILCAVALIFQKIIPGNSMEKMTVGAIMPFLPGVAFTNGLRDYMAGDLMSGNTRVSEALLLVGGLAIGMAAVLGIWHA</sequence>
<evidence type="ECO:0000256" key="5">
    <source>
        <dbReference type="ARBA" id="ARBA00023136"/>
    </source>
</evidence>
<evidence type="ECO:0000256" key="2">
    <source>
        <dbReference type="ARBA" id="ARBA00022475"/>
    </source>
</evidence>
<dbReference type="GO" id="GO:0015744">
    <property type="term" value="P:succinate transport"/>
    <property type="evidence" value="ECO:0007669"/>
    <property type="project" value="TreeGrafter"/>
</dbReference>
<keyword evidence="3 7" id="KW-0812">Transmembrane</keyword>
<protein>
    <submittedName>
        <fullName evidence="9">Inner membrane protein YjjP</fullName>
    </submittedName>
</protein>
<reference evidence="9" key="1">
    <citation type="submission" date="2019-08" db="EMBL/GenBank/DDBJ databases">
        <authorList>
            <person name="Kucharzyk K."/>
            <person name="Murdoch R.W."/>
            <person name="Higgins S."/>
            <person name="Loffler F."/>
        </authorList>
    </citation>
    <scope>NUCLEOTIDE SEQUENCE</scope>
</reference>
<evidence type="ECO:0000256" key="1">
    <source>
        <dbReference type="ARBA" id="ARBA00004651"/>
    </source>
</evidence>
<keyword evidence="4 7" id="KW-1133">Transmembrane helix</keyword>
<dbReference type="EMBL" id="VSSQ01000223">
    <property type="protein sequence ID" value="MPL86545.1"/>
    <property type="molecule type" value="Genomic_DNA"/>
</dbReference>
<comment type="subcellular location">
    <subcellularLocation>
        <location evidence="1">Cell membrane</location>
        <topology evidence="1">Multi-pass membrane protein</topology>
    </subcellularLocation>
</comment>
<dbReference type="PANTHER" id="PTHR34390">
    <property type="entry name" value="UPF0442 PROTEIN YJJB-RELATED"/>
    <property type="match status" value="1"/>
</dbReference>
<evidence type="ECO:0000313" key="9">
    <source>
        <dbReference type="EMBL" id="MPL86545.1"/>
    </source>
</evidence>